<dbReference type="Proteomes" id="UP000558488">
    <property type="component" value="Unassembled WGS sequence"/>
</dbReference>
<dbReference type="AlphaFoldDB" id="A0A7J7X0B1"/>
<gene>
    <name evidence="2" type="ORF">mPipKuh1_010764</name>
</gene>
<sequence length="147" mass="16932">MHTEGQTPKTETGRRPQLVPAHPAEQPGACLSEGHGVLLLWGRRPQLKLVGGYMDRHKQIVSLSLWARRCALCWEQGIYILRAQSFYIKIVGSSLILEVTEYWEFPYSKHFTQQLFHTLEGLHYYNIPLGGPRGTYMEEDPREPNLI</sequence>
<protein>
    <submittedName>
        <fullName evidence="2">Uncharacterized protein</fullName>
    </submittedName>
</protein>
<evidence type="ECO:0000313" key="3">
    <source>
        <dbReference type="Proteomes" id="UP000558488"/>
    </source>
</evidence>
<feature type="compositionally biased region" description="Polar residues" evidence="1">
    <location>
        <begin position="1"/>
        <end position="10"/>
    </location>
</feature>
<organism evidence="2 3">
    <name type="scientific">Pipistrellus kuhlii</name>
    <name type="common">Kuhl's pipistrelle</name>
    <dbReference type="NCBI Taxonomy" id="59472"/>
    <lineage>
        <taxon>Eukaryota</taxon>
        <taxon>Metazoa</taxon>
        <taxon>Chordata</taxon>
        <taxon>Craniata</taxon>
        <taxon>Vertebrata</taxon>
        <taxon>Euteleostomi</taxon>
        <taxon>Mammalia</taxon>
        <taxon>Eutheria</taxon>
        <taxon>Laurasiatheria</taxon>
        <taxon>Chiroptera</taxon>
        <taxon>Yangochiroptera</taxon>
        <taxon>Vespertilionidae</taxon>
        <taxon>Pipistrellus</taxon>
    </lineage>
</organism>
<keyword evidence="3" id="KW-1185">Reference proteome</keyword>
<feature type="region of interest" description="Disordered" evidence="1">
    <location>
        <begin position="1"/>
        <end position="26"/>
    </location>
</feature>
<evidence type="ECO:0000256" key="1">
    <source>
        <dbReference type="SAM" id="MobiDB-lite"/>
    </source>
</evidence>
<evidence type="ECO:0000313" key="2">
    <source>
        <dbReference type="EMBL" id="KAF6343044.1"/>
    </source>
</evidence>
<proteinExistence type="predicted"/>
<comment type="caution">
    <text evidence="2">The sequence shown here is derived from an EMBL/GenBank/DDBJ whole genome shotgun (WGS) entry which is preliminary data.</text>
</comment>
<dbReference type="EMBL" id="JACAGB010000009">
    <property type="protein sequence ID" value="KAF6343044.1"/>
    <property type="molecule type" value="Genomic_DNA"/>
</dbReference>
<reference evidence="2 3" key="1">
    <citation type="journal article" date="2020" name="Nature">
        <title>Six reference-quality genomes reveal evolution of bat adaptations.</title>
        <authorList>
            <person name="Jebb D."/>
            <person name="Huang Z."/>
            <person name="Pippel M."/>
            <person name="Hughes G.M."/>
            <person name="Lavrichenko K."/>
            <person name="Devanna P."/>
            <person name="Winkler S."/>
            <person name="Jermiin L.S."/>
            <person name="Skirmuntt E.C."/>
            <person name="Katzourakis A."/>
            <person name="Burkitt-Gray L."/>
            <person name="Ray D.A."/>
            <person name="Sullivan K.A.M."/>
            <person name="Roscito J.G."/>
            <person name="Kirilenko B.M."/>
            <person name="Davalos L.M."/>
            <person name="Corthals A.P."/>
            <person name="Power M.L."/>
            <person name="Jones G."/>
            <person name="Ransome R.D."/>
            <person name="Dechmann D.K.N."/>
            <person name="Locatelli A.G."/>
            <person name="Puechmaille S.J."/>
            <person name="Fedrigo O."/>
            <person name="Jarvis E.D."/>
            <person name="Hiller M."/>
            <person name="Vernes S.C."/>
            <person name="Myers E.W."/>
            <person name="Teeling E.C."/>
        </authorList>
    </citation>
    <scope>NUCLEOTIDE SEQUENCE [LARGE SCALE GENOMIC DNA]</scope>
    <source>
        <strain evidence="2">MPipKuh1</strain>
        <tissue evidence="2">Flight muscle</tissue>
    </source>
</reference>
<name>A0A7J7X0B1_PIPKU</name>
<accession>A0A7J7X0B1</accession>